<dbReference type="Proteomes" id="UP001164748">
    <property type="component" value="Chromosome"/>
</dbReference>
<proteinExistence type="predicted"/>
<reference evidence="1" key="1">
    <citation type="submission" date="2022-09" db="EMBL/GenBank/DDBJ databases">
        <authorList>
            <person name="Li Z.-J."/>
        </authorList>
    </citation>
    <scope>NUCLEOTIDE SEQUENCE</scope>
    <source>
        <strain evidence="1">TGB11</strain>
    </source>
</reference>
<dbReference type="Pfam" id="PF11185">
    <property type="entry name" value="DUF2971"/>
    <property type="match status" value="1"/>
</dbReference>
<evidence type="ECO:0000313" key="2">
    <source>
        <dbReference type="Proteomes" id="UP001164748"/>
    </source>
</evidence>
<dbReference type="InterPro" id="IPR021352">
    <property type="entry name" value="DUF2971"/>
</dbReference>
<gene>
    <name evidence="1" type="ORF">N8M53_01775</name>
</gene>
<dbReference type="AlphaFoldDB" id="A0AA47KL72"/>
<dbReference type="EMBL" id="CP114588">
    <property type="protein sequence ID" value="WBA08980.1"/>
    <property type="molecule type" value="Genomic_DNA"/>
</dbReference>
<accession>A0AA47KL72</accession>
<dbReference type="RefSeq" id="WP_269579254.1">
    <property type="nucleotide sequence ID" value="NZ_CP114588.1"/>
</dbReference>
<organism evidence="1 2">
    <name type="scientific">Salinivibrio kushneri</name>
    <dbReference type="NCBI Taxonomy" id="1908198"/>
    <lineage>
        <taxon>Bacteria</taxon>
        <taxon>Pseudomonadati</taxon>
        <taxon>Pseudomonadota</taxon>
        <taxon>Gammaproteobacteria</taxon>
        <taxon>Vibrionales</taxon>
        <taxon>Vibrionaceae</taxon>
        <taxon>Salinivibrio</taxon>
    </lineage>
</organism>
<sequence>MLSDWFSAALKTSRKCGRYAIQRGKALSSYYKYCPVYSHDELDKEYSLINLFENQVTFSRRTNFNDLFDSKVLFRRPTRERVRLTYQKLSGQNKRTFKTLYMGPEAVKNFEFLHAEMNKILDGYLFYCLTDNPKNNLMWSHYANSHNGFCIEWDGEHVKPEKVDYRDSLPTLDILELIESTIGLRSKDELAIQAWKALKVKLREWEYEQEYRFSLGKNSQGQIIKDFGEFALVKSQPEWVKSIIFGYRMPSNTREYIQEKLGANVNYKEVVIAQNEFSLSIQPLA</sequence>
<name>A0AA47KL72_9GAMM</name>
<evidence type="ECO:0000313" key="1">
    <source>
        <dbReference type="EMBL" id="WBA08980.1"/>
    </source>
</evidence>
<protein>
    <submittedName>
        <fullName evidence="1">DUF2971 domain-containing protein</fullName>
    </submittedName>
</protein>